<keyword evidence="4" id="KW-0747">Spliceosome</keyword>
<reference evidence="7" key="2">
    <citation type="submission" date="2011-02" db="EMBL/GenBank/DDBJ databases">
        <authorList>
            <person name="MacLean D."/>
        </authorList>
    </citation>
    <scope>NUCLEOTIDE SEQUENCE</scope>
</reference>
<protein>
    <submittedName>
        <fullName evidence="7">PremRNAsplicing factor SPF27 putative</fullName>
    </submittedName>
</protein>
<gene>
    <name evidence="7" type="primary">AlNc14C546G12119</name>
    <name evidence="7" type="ORF">ALNC14_136250</name>
</gene>
<comment type="subcellular location">
    <subcellularLocation>
        <location evidence="1">Nucleus</location>
    </subcellularLocation>
</comment>
<keyword evidence="6" id="KW-0539">Nucleus</keyword>
<dbReference type="HOGENOM" id="CLU_1900336_0_0_1"/>
<dbReference type="InterPro" id="IPR008409">
    <property type="entry name" value="SPF27"/>
</dbReference>
<evidence type="ECO:0000256" key="3">
    <source>
        <dbReference type="ARBA" id="ARBA00022664"/>
    </source>
</evidence>
<evidence type="ECO:0000313" key="7">
    <source>
        <dbReference type="EMBL" id="CCA27481.1"/>
    </source>
</evidence>
<comment type="similarity">
    <text evidence="2">Belongs to the SPF27 family.</text>
</comment>
<dbReference type="PANTHER" id="PTHR13296:SF0">
    <property type="entry name" value="PRE-MRNA-SPLICING FACTOR SPF27"/>
    <property type="match status" value="1"/>
</dbReference>
<evidence type="ECO:0000256" key="1">
    <source>
        <dbReference type="ARBA" id="ARBA00004123"/>
    </source>
</evidence>
<name>F0X129_9STRA</name>
<keyword evidence="5" id="KW-0508">mRNA splicing</keyword>
<dbReference type="Pfam" id="PF05700">
    <property type="entry name" value="BCAS2"/>
    <property type="match status" value="1"/>
</dbReference>
<dbReference type="GO" id="GO:0000974">
    <property type="term" value="C:Prp19 complex"/>
    <property type="evidence" value="ECO:0007669"/>
    <property type="project" value="TreeGrafter"/>
</dbReference>
<evidence type="ECO:0000256" key="6">
    <source>
        <dbReference type="ARBA" id="ARBA00023242"/>
    </source>
</evidence>
<dbReference type="GO" id="GO:0071011">
    <property type="term" value="C:precatalytic spliceosome"/>
    <property type="evidence" value="ECO:0007669"/>
    <property type="project" value="TreeGrafter"/>
</dbReference>
<dbReference type="AlphaFoldDB" id="F0X129"/>
<accession>F0X129</accession>
<evidence type="ECO:0000256" key="4">
    <source>
        <dbReference type="ARBA" id="ARBA00022728"/>
    </source>
</evidence>
<reference evidence="7" key="1">
    <citation type="journal article" date="2011" name="PLoS Biol.">
        <title>Gene gain and loss during evolution of obligate parasitism in the white rust pathogen of Arabidopsis thaliana.</title>
        <authorList>
            <person name="Kemen E."/>
            <person name="Gardiner A."/>
            <person name="Schultz-Larsen T."/>
            <person name="Kemen A.C."/>
            <person name="Balmuth A.L."/>
            <person name="Robert-Seilaniantz A."/>
            <person name="Bailey K."/>
            <person name="Holub E."/>
            <person name="Studholme D.J."/>
            <person name="Maclean D."/>
            <person name="Jones J.D."/>
        </authorList>
    </citation>
    <scope>NUCLEOTIDE SEQUENCE</scope>
</reference>
<dbReference type="PANTHER" id="PTHR13296">
    <property type="entry name" value="BCAS2 PROTEIN"/>
    <property type="match status" value="1"/>
</dbReference>
<keyword evidence="3" id="KW-0507">mRNA processing</keyword>
<evidence type="ECO:0000256" key="5">
    <source>
        <dbReference type="ARBA" id="ARBA00023187"/>
    </source>
</evidence>
<organism evidence="7">
    <name type="scientific">Albugo laibachii Nc14</name>
    <dbReference type="NCBI Taxonomy" id="890382"/>
    <lineage>
        <taxon>Eukaryota</taxon>
        <taxon>Sar</taxon>
        <taxon>Stramenopiles</taxon>
        <taxon>Oomycota</taxon>
        <taxon>Peronosporomycetes</taxon>
        <taxon>Albuginales</taxon>
        <taxon>Albuginaceae</taxon>
        <taxon>Albugo</taxon>
    </lineage>
</organism>
<dbReference type="GO" id="GO:0071013">
    <property type="term" value="C:catalytic step 2 spliceosome"/>
    <property type="evidence" value="ECO:0007669"/>
    <property type="project" value="TreeGrafter"/>
</dbReference>
<dbReference type="GO" id="GO:0008380">
    <property type="term" value="P:RNA splicing"/>
    <property type="evidence" value="ECO:0007669"/>
    <property type="project" value="UniProtKB-KW"/>
</dbReference>
<dbReference type="GO" id="GO:0006397">
    <property type="term" value="P:mRNA processing"/>
    <property type="evidence" value="ECO:0007669"/>
    <property type="project" value="UniProtKB-KW"/>
</dbReference>
<evidence type="ECO:0000256" key="2">
    <source>
        <dbReference type="ARBA" id="ARBA00010788"/>
    </source>
</evidence>
<dbReference type="EMBL" id="FR824577">
    <property type="protein sequence ID" value="CCA27481.1"/>
    <property type="molecule type" value="Genomic_DNA"/>
</dbReference>
<proteinExistence type="inferred from homology"/>
<sequence length="150" mass="17356">MLWCATPQRLVDICKLLKMGRAQAAPSTCPLLLQNKALIDALGYIDTEWSDPEARNKAQLQIEMEMDTFTPNFNEYLAYLPDYTPTFQGRASLMKEWKRVQAKVALNAIDMNRYNQQSIYEPSRKNAGDANCWKQANDQMKTLIEHRHNE</sequence>